<comment type="caution">
    <text evidence="2">The sequence shown here is derived from an EMBL/GenBank/DDBJ whole genome shotgun (WGS) entry which is preliminary data.</text>
</comment>
<feature type="region of interest" description="Disordered" evidence="1">
    <location>
        <begin position="224"/>
        <end position="270"/>
    </location>
</feature>
<accession>A0A061JAP2</accession>
<protein>
    <submittedName>
        <fullName evidence="2">Uncharacterized protein</fullName>
    </submittedName>
</protein>
<dbReference type="Proteomes" id="UP000031737">
    <property type="component" value="Unassembled WGS sequence"/>
</dbReference>
<evidence type="ECO:0000256" key="1">
    <source>
        <dbReference type="SAM" id="MobiDB-lite"/>
    </source>
</evidence>
<evidence type="ECO:0000313" key="3">
    <source>
        <dbReference type="Proteomes" id="UP000031737"/>
    </source>
</evidence>
<dbReference type="AlphaFoldDB" id="A0A061JAP2"/>
<name>A0A061JAP2_TRYRA</name>
<sequence>MAKSSRSKWKKLHRRQRAQEVASVVEKRVGRLHGKLRLAAEGGLGAVPMEDPETRFHFVNPEMDMNVPQNCKGPNNNFQDILSESLDFNKPLQLRPARTCFHGKSDLNAPHPMTQQFELLDAAAPVAGHALSVKDVEHAPLGKGQERPLHVDHCGNEAEELGKAHNDEDGMEEFVFGCNDAAEETSASAKNLLFPAPATAAATRQKGNKVAAAPEAVPQRIGSMTGSAQRAARAVQVSGSKKAKRLSNVPPTRLARSGGRAAPKKRAATS</sequence>
<dbReference type="EMBL" id="AUPL01000272">
    <property type="protein sequence ID" value="ESL11969.1"/>
    <property type="molecule type" value="Genomic_DNA"/>
</dbReference>
<dbReference type="OrthoDB" id="246814at2759"/>
<gene>
    <name evidence="2" type="ORF">TRSC58_00272</name>
</gene>
<keyword evidence="3" id="KW-1185">Reference proteome</keyword>
<proteinExistence type="predicted"/>
<evidence type="ECO:0000313" key="2">
    <source>
        <dbReference type="EMBL" id="ESL11969.1"/>
    </source>
</evidence>
<organism evidence="2 3">
    <name type="scientific">Trypanosoma rangeli SC58</name>
    <dbReference type="NCBI Taxonomy" id="429131"/>
    <lineage>
        <taxon>Eukaryota</taxon>
        <taxon>Discoba</taxon>
        <taxon>Euglenozoa</taxon>
        <taxon>Kinetoplastea</taxon>
        <taxon>Metakinetoplastina</taxon>
        <taxon>Trypanosomatida</taxon>
        <taxon>Trypanosomatidae</taxon>
        <taxon>Trypanosoma</taxon>
        <taxon>Herpetosoma</taxon>
    </lineage>
</organism>
<dbReference type="VEuPathDB" id="TriTrypDB:TRSC58_00272"/>
<reference evidence="2 3" key="1">
    <citation type="submission" date="2013-07" db="EMBL/GenBank/DDBJ databases">
        <authorList>
            <person name="Stoco P.H."/>
            <person name="Wagner G."/>
            <person name="Gerber A."/>
            <person name="Zaha A."/>
            <person name="Thompson C."/>
            <person name="Bartholomeu D.C."/>
            <person name="Luckemeyer D.D."/>
            <person name="Bahia D."/>
            <person name="Loreto E."/>
            <person name="Prestes E.B."/>
            <person name="Lima F.M."/>
            <person name="Rodrigues-Luiz G."/>
            <person name="Vallejo G.A."/>
            <person name="Filho J.F."/>
            <person name="Monteiro K.M."/>
            <person name="Tyler K.M."/>
            <person name="de Almeida L.G."/>
            <person name="Ortiz M.F."/>
            <person name="Siervo M.A."/>
            <person name="de Moraes M.H."/>
            <person name="Cunha O.L."/>
            <person name="Mendonca-Neto R."/>
            <person name="Silva R."/>
            <person name="Teixeira S.M."/>
            <person name="Murta S.M."/>
            <person name="Sincero T.C."/>
            <person name="Mendes T.A."/>
            <person name="Urmenyi T.P."/>
            <person name="Silva V.G."/>
            <person name="da Rocha W.D."/>
            <person name="Andersson B."/>
            <person name="Romanha A.J."/>
            <person name="Steindel M."/>
            <person name="de Vasconcelos A.T."/>
            <person name="Grisard E.C."/>
        </authorList>
    </citation>
    <scope>NUCLEOTIDE SEQUENCE [LARGE SCALE GENOMIC DNA]</scope>
    <source>
        <strain evidence="2 3">SC58</strain>
    </source>
</reference>